<dbReference type="GO" id="GO:0008657">
    <property type="term" value="F:DNA topoisomerase type II (double strand cut, ATP-hydrolyzing) inhibitor activity"/>
    <property type="evidence" value="ECO:0007669"/>
    <property type="project" value="InterPro"/>
</dbReference>
<evidence type="ECO:0000256" key="6">
    <source>
        <dbReference type="ARBA" id="ARBA00023163"/>
    </source>
</evidence>
<keyword evidence="3" id="KW-0678">Repressor</keyword>
<evidence type="ECO:0000256" key="3">
    <source>
        <dbReference type="ARBA" id="ARBA00022491"/>
    </source>
</evidence>
<dbReference type="OrthoDB" id="9813510at2"/>
<evidence type="ECO:0000313" key="11">
    <source>
        <dbReference type="Proteomes" id="UP000807542"/>
    </source>
</evidence>
<keyword evidence="5" id="KW-0805">Transcription regulation</keyword>
<dbReference type="AlphaFoldDB" id="A0A9D7AGK6"/>
<sequence>MQYTVYRNTGNNKDYPYLLNVQSHLIDALTTRLVIPLFPRSRFKGKVPQHLCPILTIGEAEYLLMTHEMASVRQSMLGDEVCQAQHYREVIKAAIDFMIDGF</sequence>
<keyword evidence="6" id="KW-0804">Transcription</keyword>
<protein>
    <recommendedName>
        <fullName evidence="2">Toxin CcdB</fullName>
    </recommendedName>
    <alternativeName>
        <fullName evidence="8">Cytotoxic protein CcdB</fullName>
    </alternativeName>
    <alternativeName>
        <fullName evidence="7">Protein LetD</fullName>
    </alternativeName>
</protein>
<dbReference type="EMBL" id="JADRCQ010000001">
    <property type="protein sequence ID" value="MBK5072334.1"/>
    <property type="molecule type" value="Genomic_DNA"/>
</dbReference>
<comment type="similarity">
    <text evidence="1">Belongs to the CcdB toxin family.</text>
</comment>
<accession>A0A9D7AGK6</accession>
<evidence type="ECO:0000313" key="12">
    <source>
        <dbReference type="Proteomes" id="UP001296969"/>
    </source>
</evidence>
<dbReference type="GO" id="GO:0006276">
    <property type="term" value="P:plasmid maintenance"/>
    <property type="evidence" value="ECO:0007669"/>
    <property type="project" value="InterPro"/>
</dbReference>
<keyword evidence="12" id="KW-1185">Reference proteome</keyword>
<dbReference type="Proteomes" id="UP000807542">
    <property type="component" value="Unassembled WGS sequence"/>
</dbReference>
<reference evidence="10 12" key="1">
    <citation type="submission" date="2020-11" db="EMBL/GenBank/DDBJ databases">
        <title>Insectihabitans protaetiae gen. nov. sp. nov. and Insectihabitans allomyrinae sp. nov., isolated from larvae of Protaetia brevitarsis seulensis and Allomyrina dichotoma, respectively.</title>
        <authorList>
            <person name="Lee S.D."/>
            <person name="Byeon Y.-S."/>
            <person name="Kim S.-M."/>
            <person name="Yang H.L."/>
            <person name="Kim I.S."/>
        </authorList>
    </citation>
    <scope>NUCLEOTIDE SEQUENCE</scope>
    <source>
        <strain evidence="10">CWB-B4</strain>
        <strain evidence="9 12">CWB-B43</strain>
    </source>
</reference>
<dbReference type="InterPro" id="IPR011067">
    <property type="entry name" value="Plasmid_toxin/cell-grow_inhib"/>
</dbReference>
<evidence type="ECO:0000256" key="2">
    <source>
        <dbReference type="ARBA" id="ARBA00015075"/>
    </source>
</evidence>
<organism evidence="10 11">
    <name type="scientific">Limnobaculum xujianqingii</name>
    <dbReference type="NCBI Taxonomy" id="2738837"/>
    <lineage>
        <taxon>Bacteria</taxon>
        <taxon>Pseudomonadati</taxon>
        <taxon>Pseudomonadota</taxon>
        <taxon>Gammaproteobacteria</taxon>
        <taxon>Enterobacterales</taxon>
        <taxon>Budviciaceae</taxon>
        <taxon>Limnobaculum</taxon>
    </lineage>
</organism>
<evidence type="ECO:0000256" key="5">
    <source>
        <dbReference type="ARBA" id="ARBA00023015"/>
    </source>
</evidence>
<gene>
    <name evidence="10" type="ORF">I2492_04795</name>
    <name evidence="9" type="ORF">I2493_04795</name>
</gene>
<keyword evidence="4" id="KW-1277">Toxin-antitoxin system</keyword>
<dbReference type="InterPro" id="IPR002712">
    <property type="entry name" value="CcdB"/>
</dbReference>
<evidence type="ECO:0000313" key="10">
    <source>
        <dbReference type="EMBL" id="MBK5175643.1"/>
    </source>
</evidence>
<dbReference type="Proteomes" id="UP001296969">
    <property type="component" value="Unassembled WGS sequence"/>
</dbReference>
<dbReference type="SUPFAM" id="SSF50118">
    <property type="entry name" value="Cell growth inhibitor/plasmid maintenance toxic component"/>
    <property type="match status" value="1"/>
</dbReference>
<evidence type="ECO:0000256" key="7">
    <source>
        <dbReference type="ARBA" id="ARBA00029628"/>
    </source>
</evidence>
<dbReference type="RefSeq" id="WP_140918423.1">
    <property type="nucleotide sequence ID" value="NZ_JABMLK010000002.1"/>
</dbReference>
<evidence type="ECO:0000256" key="8">
    <source>
        <dbReference type="ARBA" id="ARBA00033135"/>
    </source>
</evidence>
<dbReference type="Pfam" id="PF01845">
    <property type="entry name" value="CcdB"/>
    <property type="match status" value="1"/>
</dbReference>
<dbReference type="Gene3D" id="2.30.30.110">
    <property type="match status" value="1"/>
</dbReference>
<evidence type="ECO:0000256" key="1">
    <source>
        <dbReference type="ARBA" id="ARBA00005230"/>
    </source>
</evidence>
<proteinExistence type="inferred from homology"/>
<name>A0A9D7AGK6_9GAMM</name>
<comment type="caution">
    <text evidence="10">The sequence shown here is derived from an EMBL/GenBank/DDBJ whole genome shotgun (WGS) entry which is preliminary data.</text>
</comment>
<evidence type="ECO:0000256" key="4">
    <source>
        <dbReference type="ARBA" id="ARBA00022649"/>
    </source>
</evidence>
<dbReference type="EMBL" id="JADRCP010000001">
    <property type="protein sequence ID" value="MBK5175643.1"/>
    <property type="molecule type" value="Genomic_DNA"/>
</dbReference>
<evidence type="ECO:0000313" key="9">
    <source>
        <dbReference type="EMBL" id="MBK5072334.1"/>
    </source>
</evidence>